<dbReference type="PIRSF" id="PIRSF000130">
    <property type="entry name" value="IMPDH"/>
    <property type="match status" value="1"/>
</dbReference>
<dbReference type="InterPro" id="IPR001093">
    <property type="entry name" value="IMP_DH_GMPRt"/>
</dbReference>
<dbReference type="RefSeq" id="WP_073376030.1">
    <property type="nucleotide sequence ID" value="NZ_FQXS01000012.1"/>
</dbReference>
<dbReference type="UniPathway" id="UPA00601">
    <property type="reaction ID" value="UER00295"/>
</dbReference>
<dbReference type="OrthoDB" id="9805398at2"/>
<feature type="domain" description="CBS" evidence="21">
    <location>
        <begin position="94"/>
        <end position="149"/>
    </location>
</feature>
<dbReference type="EMBL" id="FQXS01000012">
    <property type="protein sequence ID" value="SHH85695.1"/>
    <property type="molecule type" value="Genomic_DNA"/>
</dbReference>
<dbReference type="PROSITE" id="PS51371">
    <property type="entry name" value="CBS"/>
    <property type="match status" value="2"/>
</dbReference>
<dbReference type="Gene3D" id="3.20.20.70">
    <property type="entry name" value="Aldolase class I"/>
    <property type="match status" value="1"/>
</dbReference>
<keyword evidence="8 13" id="KW-0630">Potassium</keyword>
<feature type="binding site" evidence="16">
    <location>
        <begin position="247"/>
        <end position="249"/>
    </location>
    <ligand>
        <name>NAD(+)</name>
        <dbReference type="ChEBI" id="CHEBI:57540"/>
    </ligand>
</feature>
<dbReference type="Pfam" id="PF00571">
    <property type="entry name" value="CBS"/>
    <property type="match status" value="2"/>
</dbReference>
<evidence type="ECO:0000256" key="11">
    <source>
        <dbReference type="ARBA" id="ARBA00023122"/>
    </source>
</evidence>
<organism evidence="22 23">
    <name type="scientific">Desulfofustis glycolicus DSM 9705</name>
    <dbReference type="NCBI Taxonomy" id="1121409"/>
    <lineage>
        <taxon>Bacteria</taxon>
        <taxon>Pseudomonadati</taxon>
        <taxon>Thermodesulfobacteriota</taxon>
        <taxon>Desulfobulbia</taxon>
        <taxon>Desulfobulbales</taxon>
        <taxon>Desulfocapsaceae</taxon>
        <taxon>Desulfofustis</taxon>
    </lineage>
</organism>
<evidence type="ECO:0000256" key="18">
    <source>
        <dbReference type="PROSITE-ProRule" id="PRU00703"/>
    </source>
</evidence>
<evidence type="ECO:0000256" key="5">
    <source>
        <dbReference type="ARBA" id="ARBA00022737"/>
    </source>
</evidence>
<evidence type="ECO:0000256" key="7">
    <source>
        <dbReference type="ARBA" id="ARBA00022755"/>
    </source>
</evidence>
<feature type="active site" description="Thioimidate intermediate" evidence="13 14">
    <location>
        <position position="304"/>
    </location>
</feature>
<evidence type="ECO:0000256" key="13">
    <source>
        <dbReference type="HAMAP-Rule" id="MF_01964"/>
    </source>
</evidence>
<dbReference type="NCBIfam" id="TIGR01302">
    <property type="entry name" value="IMP_dehydrog"/>
    <property type="match status" value="1"/>
</dbReference>
<evidence type="ECO:0000256" key="17">
    <source>
        <dbReference type="PIRSR" id="PIRSR000130-4"/>
    </source>
</evidence>
<keyword evidence="4 13" id="KW-0479">Metal-binding</keyword>
<evidence type="ECO:0000256" key="15">
    <source>
        <dbReference type="PIRSR" id="PIRSR000130-2"/>
    </source>
</evidence>
<evidence type="ECO:0000256" key="16">
    <source>
        <dbReference type="PIRSR" id="PIRSR000130-3"/>
    </source>
</evidence>
<keyword evidence="6 13" id="KW-0332">GMP biosynthesis</keyword>
<evidence type="ECO:0000313" key="23">
    <source>
        <dbReference type="Proteomes" id="UP000184139"/>
    </source>
</evidence>
<feature type="binding site" description="in other chain" evidence="13 17">
    <location>
        <position position="301"/>
    </location>
    <ligand>
        <name>K(+)</name>
        <dbReference type="ChEBI" id="CHEBI:29103"/>
        <note>ligand shared between two tetrameric partners</note>
    </ligand>
</feature>
<dbReference type="InterPro" id="IPR046342">
    <property type="entry name" value="CBS_dom_sf"/>
</dbReference>
<keyword evidence="23" id="KW-1185">Reference proteome</keyword>
<dbReference type="AlphaFoldDB" id="A0A1M5WDW1"/>
<feature type="binding site" evidence="13">
    <location>
        <position position="247"/>
    </location>
    <ligand>
        <name>NAD(+)</name>
        <dbReference type="ChEBI" id="CHEBI:57540"/>
    </ligand>
</feature>
<keyword evidence="10 13" id="KW-0520">NAD</keyword>
<feature type="binding site" evidence="13 15">
    <location>
        <begin position="384"/>
        <end position="388"/>
    </location>
    <ligand>
        <name>IMP</name>
        <dbReference type="ChEBI" id="CHEBI:58053"/>
    </ligand>
</feature>
<dbReference type="PROSITE" id="PS00487">
    <property type="entry name" value="IMP_DH_GMP_RED"/>
    <property type="match status" value="1"/>
</dbReference>
<sequence length="487" mass="51472">MLPDSYEMALTFDDLLLVPAASAVLPNEVSLATRLTRKIRLNCPLISAAMDTVTESATAITMAREGGLGIIHKNMGIESQAQEVERVKKSESGMITDPIVVHQDQSVAEVQDIMSRYKISGLPVLHEGKLVGIVTNRDLRFVSDADLRVSDVMTSKNLVTAKAGITLEHSKALLHEHRIEKLLVVDDDGNLKGLITIKDLEKIKKYPNSAKDEFGRLIVGAAIGVGPNCEADVERLIKAGVDVVVLDSAHGHSSGVVRTLQAIRGAFPDLEIVAGNIATAEAVEDLIKAGASAVKVGVGPGSICTTRIVAGVGVPQFTALRHCVKVAAAHDIPVIADGGIKHSGDLAKAIGAGASAVMIGSLFAGTDETPGETFLYQGRTYKGYRGMGSLGAMARGSSDRYFQAEVEAAAKLVPEGIEGKVPYRGPLASVLYQLLGGLRSGMGYVGAATIAELQTKARFVRISSAGLRESHVHDVIITKEAPNYRMA</sequence>
<evidence type="ECO:0000256" key="14">
    <source>
        <dbReference type="PIRSR" id="PIRSR000130-1"/>
    </source>
</evidence>
<feature type="binding site" evidence="13">
    <location>
        <position position="471"/>
    </location>
    <ligand>
        <name>K(+)</name>
        <dbReference type="ChEBI" id="CHEBI:29103"/>
        <note>ligand shared between two tetrameric partners</note>
    </ligand>
</feature>
<feature type="binding site" evidence="13 15">
    <location>
        <position position="415"/>
    </location>
    <ligand>
        <name>IMP</name>
        <dbReference type="ChEBI" id="CHEBI:58053"/>
    </ligand>
</feature>
<name>A0A1M5WDW1_9BACT</name>
<feature type="binding site" evidence="13 15">
    <location>
        <begin position="337"/>
        <end position="339"/>
    </location>
    <ligand>
        <name>IMP</name>
        <dbReference type="ChEBI" id="CHEBI:58053"/>
    </ligand>
</feature>
<dbReference type="SUPFAM" id="SSF54631">
    <property type="entry name" value="CBS-domain pair"/>
    <property type="match status" value="1"/>
</dbReference>
<dbReference type="GO" id="GO:0000166">
    <property type="term" value="F:nucleotide binding"/>
    <property type="evidence" value="ECO:0007669"/>
    <property type="project" value="UniProtKB-UniRule"/>
</dbReference>
<feature type="binding site" evidence="13 16">
    <location>
        <begin position="297"/>
        <end position="299"/>
    </location>
    <ligand>
        <name>NAD(+)</name>
        <dbReference type="ChEBI" id="CHEBI:57540"/>
    </ligand>
</feature>
<feature type="binding site" evidence="13 15">
    <location>
        <begin position="360"/>
        <end position="361"/>
    </location>
    <ligand>
        <name>IMP</name>
        <dbReference type="ChEBI" id="CHEBI:58053"/>
    </ligand>
</feature>
<feature type="binding site" evidence="13 15">
    <location>
        <position position="302"/>
    </location>
    <ligand>
        <name>IMP</name>
        <dbReference type="ChEBI" id="CHEBI:58053"/>
    </ligand>
</feature>
<protein>
    <recommendedName>
        <fullName evidence="13 20">Inosine-5'-monophosphate dehydrogenase</fullName>
        <shortName evidence="13">IMP dehydrogenase</shortName>
        <shortName evidence="13">IMPD</shortName>
        <shortName evidence="13">IMPDH</shortName>
        <ecNumber evidence="13 20">1.1.1.205</ecNumber>
    </recommendedName>
</protein>
<dbReference type="STRING" id="1121409.SAMN02745124_02246"/>
<comment type="function">
    <text evidence="13">Catalyzes the conversion of inosine 5'-phosphate (IMP) to xanthosine 5'-phosphate (XMP), the first committed and rate-limiting step in the de novo synthesis of guanine nucleotides, and therefore plays an important role in the regulation of cell growth.</text>
</comment>
<evidence type="ECO:0000256" key="2">
    <source>
        <dbReference type="ARBA" id="ARBA00005502"/>
    </source>
</evidence>
<evidence type="ECO:0000256" key="3">
    <source>
        <dbReference type="ARBA" id="ARBA00011881"/>
    </source>
</evidence>
<proteinExistence type="inferred from homology"/>
<evidence type="ECO:0000256" key="12">
    <source>
        <dbReference type="ARBA" id="ARBA00048028"/>
    </source>
</evidence>
<comment type="subunit">
    <text evidence="3 13">Homotetramer.</text>
</comment>
<dbReference type="SUPFAM" id="SSF51412">
    <property type="entry name" value="Inosine monophosphate dehydrogenase (IMPDH)"/>
    <property type="match status" value="1"/>
</dbReference>
<evidence type="ECO:0000256" key="1">
    <source>
        <dbReference type="ARBA" id="ARBA00001958"/>
    </source>
</evidence>
<dbReference type="PANTHER" id="PTHR11911">
    <property type="entry name" value="INOSINE-5-MONOPHOSPHATE DEHYDROGENASE RELATED"/>
    <property type="match status" value="1"/>
</dbReference>
<dbReference type="Proteomes" id="UP000184139">
    <property type="component" value="Unassembled WGS sequence"/>
</dbReference>
<comment type="catalytic activity">
    <reaction evidence="12 13 20">
        <text>IMP + NAD(+) + H2O = XMP + NADH + H(+)</text>
        <dbReference type="Rhea" id="RHEA:11708"/>
        <dbReference type="ChEBI" id="CHEBI:15377"/>
        <dbReference type="ChEBI" id="CHEBI:15378"/>
        <dbReference type="ChEBI" id="CHEBI:57464"/>
        <dbReference type="ChEBI" id="CHEBI:57540"/>
        <dbReference type="ChEBI" id="CHEBI:57945"/>
        <dbReference type="ChEBI" id="CHEBI:58053"/>
        <dbReference type="EC" id="1.1.1.205"/>
    </reaction>
</comment>
<evidence type="ECO:0000259" key="21">
    <source>
        <dbReference type="PROSITE" id="PS51371"/>
    </source>
</evidence>
<dbReference type="CDD" id="cd04601">
    <property type="entry name" value="CBS_pair_IMPDH"/>
    <property type="match status" value="1"/>
</dbReference>
<dbReference type="CDD" id="cd00381">
    <property type="entry name" value="IMPDH"/>
    <property type="match status" value="1"/>
</dbReference>
<dbReference type="InterPro" id="IPR000644">
    <property type="entry name" value="CBS_dom"/>
</dbReference>
<evidence type="ECO:0000256" key="8">
    <source>
        <dbReference type="ARBA" id="ARBA00022958"/>
    </source>
</evidence>
<comment type="similarity">
    <text evidence="2 13 19">Belongs to the IMPDH/GMPR family.</text>
</comment>
<dbReference type="HAMAP" id="MF_01964">
    <property type="entry name" value="IMPDH"/>
    <property type="match status" value="1"/>
</dbReference>
<dbReference type="FunFam" id="3.20.20.70:FF:000003">
    <property type="entry name" value="GMP reductase"/>
    <property type="match status" value="1"/>
</dbReference>
<dbReference type="InterPro" id="IPR005990">
    <property type="entry name" value="IMP_DH"/>
</dbReference>
<dbReference type="PANTHER" id="PTHR11911:SF111">
    <property type="entry name" value="INOSINE-5'-MONOPHOSPHATE DEHYDROGENASE"/>
    <property type="match status" value="1"/>
</dbReference>
<feature type="binding site" description="in other chain" evidence="13 17">
    <location>
        <position position="299"/>
    </location>
    <ligand>
        <name>K(+)</name>
        <dbReference type="ChEBI" id="CHEBI:29103"/>
        <note>ligand shared between two tetrameric partners</note>
    </ligand>
</feature>
<dbReference type="GO" id="GO:0006183">
    <property type="term" value="P:GTP biosynthetic process"/>
    <property type="evidence" value="ECO:0007669"/>
    <property type="project" value="TreeGrafter"/>
</dbReference>
<evidence type="ECO:0000313" key="22">
    <source>
        <dbReference type="EMBL" id="SHH85695.1"/>
    </source>
</evidence>
<feature type="binding site" evidence="13">
    <location>
        <position position="470"/>
    </location>
    <ligand>
        <name>K(+)</name>
        <dbReference type="ChEBI" id="CHEBI:29103"/>
        <note>ligand shared between two tetrameric partners</note>
    </ligand>
</feature>
<evidence type="ECO:0000256" key="6">
    <source>
        <dbReference type="ARBA" id="ARBA00022749"/>
    </source>
</evidence>
<feature type="binding site" evidence="13">
    <location>
        <position position="469"/>
    </location>
    <ligand>
        <name>K(+)</name>
        <dbReference type="ChEBI" id="CHEBI:29103"/>
        <note>ligand shared between two tetrameric partners</note>
    </ligand>
</feature>
<dbReference type="EC" id="1.1.1.205" evidence="13 20"/>
<keyword evidence="5" id="KW-0677">Repeat</keyword>
<evidence type="ECO:0000256" key="9">
    <source>
        <dbReference type="ARBA" id="ARBA00023002"/>
    </source>
</evidence>
<dbReference type="GO" id="GO:0003938">
    <property type="term" value="F:IMP dehydrogenase activity"/>
    <property type="evidence" value="ECO:0007669"/>
    <property type="project" value="UniProtKB-UniRule"/>
</dbReference>
<evidence type="ECO:0000256" key="20">
    <source>
        <dbReference type="RuleBase" id="RU003928"/>
    </source>
</evidence>
<dbReference type="GO" id="GO:0006177">
    <property type="term" value="P:GMP biosynthetic process"/>
    <property type="evidence" value="ECO:0007669"/>
    <property type="project" value="UniProtKB-UniRule"/>
</dbReference>
<comment type="activity regulation">
    <text evidence="13">Mycophenolic acid (MPA) is a non-competitive inhibitor that prevents formation of the closed enzyme conformation by binding to the same site as the amobile flap. In contrast, mizoribine monophosphate (MZP) is a competitive inhibitor that induces the closed conformation. MPA is a potent inhibitor of mammalian IMPDHs but a poor inhibitor of the bacterial enzymes. MZP is a more potent inhibitor of bacterial IMPDH.</text>
</comment>
<keyword evidence="7 13" id="KW-0658">Purine biosynthesis</keyword>
<gene>
    <name evidence="13" type="primary">guaB</name>
    <name evidence="22" type="ORF">SAMN02745124_02246</name>
</gene>
<dbReference type="InterPro" id="IPR013785">
    <property type="entry name" value="Aldolase_TIM"/>
</dbReference>
<dbReference type="SMART" id="SM00116">
    <property type="entry name" value="CBS"/>
    <property type="match status" value="2"/>
</dbReference>
<feature type="domain" description="CBS" evidence="21">
    <location>
        <begin position="153"/>
        <end position="213"/>
    </location>
</feature>
<keyword evidence="9 13" id="KW-0560">Oxidoreductase</keyword>
<reference evidence="22 23" key="1">
    <citation type="submission" date="2016-11" db="EMBL/GenBank/DDBJ databases">
        <authorList>
            <person name="Jaros S."/>
            <person name="Januszkiewicz K."/>
            <person name="Wedrychowicz H."/>
        </authorList>
    </citation>
    <scope>NUCLEOTIDE SEQUENCE [LARGE SCALE GENOMIC DNA]</scope>
    <source>
        <strain evidence="22 23">DSM 9705</strain>
    </source>
</reference>
<comment type="cofactor">
    <cofactor evidence="1 13">
        <name>K(+)</name>
        <dbReference type="ChEBI" id="CHEBI:29103"/>
    </cofactor>
</comment>
<dbReference type="SMART" id="SM01240">
    <property type="entry name" value="IMPDH"/>
    <property type="match status" value="1"/>
</dbReference>
<evidence type="ECO:0000256" key="19">
    <source>
        <dbReference type="RuleBase" id="RU003927"/>
    </source>
</evidence>
<dbReference type="Pfam" id="PF00478">
    <property type="entry name" value="IMPDH"/>
    <property type="match status" value="1"/>
</dbReference>
<evidence type="ECO:0000256" key="4">
    <source>
        <dbReference type="ARBA" id="ARBA00022723"/>
    </source>
</evidence>
<evidence type="ECO:0000256" key="10">
    <source>
        <dbReference type="ARBA" id="ARBA00023027"/>
    </source>
</evidence>
<comment type="pathway">
    <text evidence="13 20">Purine metabolism; XMP biosynthesis via de novo pathway; XMP from IMP: step 1/1.</text>
</comment>
<feature type="active site" description="Proton acceptor" evidence="13 14">
    <location>
        <position position="400"/>
    </location>
</feature>
<dbReference type="GO" id="GO:0046872">
    <property type="term" value="F:metal ion binding"/>
    <property type="evidence" value="ECO:0007669"/>
    <property type="project" value="UniProtKB-UniRule"/>
</dbReference>
<keyword evidence="11 18" id="KW-0129">CBS domain</keyword>
<accession>A0A1M5WDW1</accession>
<comment type="caution">
    <text evidence="13">Lacks conserved residue(s) required for the propagation of feature annotation.</text>
</comment>
<dbReference type="InterPro" id="IPR015875">
    <property type="entry name" value="IMP_DH/GMP_Rdtase_CS"/>
</dbReference>
<feature type="binding site" description="in other chain" evidence="13 17">
    <location>
        <position position="304"/>
    </location>
    <ligand>
        <name>K(+)</name>
        <dbReference type="ChEBI" id="CHEBI:29103"/>
        <note>ligand shared between two tetrameric partners</note>
    </ligand>
</feature>